<name>A0A1N6EWI6_9LACT</name>
<dbReference type="GO" id="GO:0019563">
    <property type="term" value="P:glycerol catabolic process"/>
    <property type="evidence" value="ECO:0007669"/>
    <property type="project" value="InterPro"/>
</dbReference>
<reference evidence="8" key="1">
    <citation type="submission" date="2016-11" db="EMBL/GenBank/DDBJ databases">
        <authorList>
            <person name="Varghese N."/>
            <person name="Submissions S."/>
        </authorList>
    </citation>
    <scope>NUCLEOTIDE SEQUENCE [LARGE SCALE GENOMIC DNA]</scope>
    <source>
        <strain evidence="8">313</strain>
    </source>
</reference>
<comment type="catalytic activity">
    <reaction evidence="1">
        <text>dihydroxyacetone + phosphoenolpyruvate = dihydroxyacetone phosphate + pyruvate</text>
        <dbReference type="Rhea" id="RHEA:18381"/>
        <dbReference type="ChEBI" id="CHEBI:15361"/>
        <dbReference type="ChEBI" id="CHEBI:16016"/>
        <dbReference type="ChEBI" id="CHEBI:57642"/>
        <dbReference type="ChEBI" id="CHEBI:58702"/>
        <dbReference type="EC" id="2.7.1.121"/>
    </reaction>
</comment>
<accession>A0A1N6EWI6</accession>
<evidence type="ECO:0000259" key="6">
    <source>
        <dbReference type="PROSITE" id="PS51096"/>
    </source>
</evidence>
<evidence type="ECO:0000256" key="1">
    <source>
        <dbReference type="ARBA" id="ARBA00001113"/>
    </source>
</evidence>
<dbReference type="Gene3D" id="3.40.50.510">
    <property type="entry name" value="Phosphotransferase system, mannose-type IIA component"/>
    <property type="match status" value="1"/>
</dbReference>
<comment type="subunit">
    <text evidence="5">Homodimer. The dihydroxyacetone kinase complex is composed of a homodimer of DhaM, a homodimer of DhaK and the subunit DhaL.</text>
</comment>
<sequence>MTKTGIIIISHVYEIAKGIDRLLQEVASDVDIKVIGGLSETEIGTSFDSILEVVNKHPSDNLLAFYDLGSAKMNLDMVKELSDKSITIYDVPIVEGAYTAAALLQAGVTQEAVEQQLKELHIDK</sequence>
<organism evidence="7 8">
    <name type="scientific">Carnobacterium alterfunditum</name>
    <dbReference type="NCBI Taxonomy" id="28230"/>
    <lineage>
        <taxon>Bacteria</taxon>
        <taxon>Bacillati</taxon>
        <taxon>Bacillota</taxon>
        <taxon>Bacilli</taxon>
        <taxon>Lactobacillales</taxon>
        <taxon>Carnobacteriaceae</taxon>
        <taxon>Carnobacterium</taxon>
    </lineage>
</organism>
<dbReference type="PANTHER" id="PTHR38594:SF1">
    <property type="entry name" value="PEP-DEPENDENT DIHYDROXYACETONE KINASE, PHOSPHORYL DONOR SUBUNIT DHAM"/>
    <property type="match status" value="1"/>
</dbReference>
<dbReference type="eggNOG" id="COG3412">
    <property type="taxonomic scope" value="Bacteria"/>
</dbReference>
<evidence type="ECO:0000313" key="8">
    <source>
        <dbReference type="Proteomes" id="UP000184758"/>
    </source>
</evidence>
<dbReference type="GO" id="GO:0016020">
    <property type="term" value="C:membrane"/>
    <property type="evidence" value="ECO:0007669"/>
    <property type="project" value="InterPro"/>
</dbReference>
<evidence type="ECO:0000256" key="3">
    <source>
        <dbReference type="ARBA" id="ARBA00012095"/>
    </source>
</evidence>
<keyword evidence="7" id="KW-0418">Kinase</keyword>
<evidence type="ECO:0000256" key="5">
    <source>
        <dbReference type="ARBA" id="ARBA00046577"/>
    </source>
</evidence>
<evidence type="ECO:0000256" key="4">
    <source>
        <dbReference type="ARBA" id="ARBA00022679"/>
    </source>
</evidence>
<dbReference type="InterPro" id="IPR039643">
    <property type="entry name" value="DhaM"/>
</dbReference>
<dbReference type="PANTHER" id="PTHR38594">
    <property type="entry name" value="PEP-DEPENDENT DIHYDROXYACETONE KINASE, PHOSPHORYL DONOR SUBUNIT DHAM"/>
    <property type="match status" value="1"/>
</dbReference>
<dbReference type="SUPFAM" id="SSF53062">
    <property type="entry name" value="PTS system fructose IIA component-like"/>
    <property type="match status" value="1"/>
</dbReference>
<dbReference type="InterPro" id="IPR012844">
    <property type="entry name" value="DhaM_N"/>
</dbReference>
<dbReference type="PROSITE" id="PS51096">
    <property type="entry name" value="PTS_EIIA_TYPE_4"/>
    <property type="match status" value="1"/>
</dbReference>
<dbReference type="Proteomes" id="UP000184758">
    <property type="component" value="Unassembled WGS sequence"/>
</dbReference>
<dbReference type="STRING" id="28230.SAMN05878443_0248"/>
<evidence type="ECO:0000313" key="7">
    <source>
        <dbReference type="EMBL" id="SIN87425.1"/>
    </source>
</evidence>
<dbReference type="GO" id="GO:0047324">
    <property type="term" value="F:phosphoenolpyruvate-glycerone phosphotransferase activity"/>
    <property type="evidence" value="ECO:0007669"/>
    <property type="project" value="UniProtKB-EC"/>
</dbReference>
<dbReference type="EC" id="2.7.1.121" evidence="3"/>
<dbReference type="NCBIfam" id="TIGR02364">
    <property type="entry name" value="dha_pts"/>
    <property type="match status" value="1"/>
</dbReference>
<keyword evidence="8" id="KW-1185">Reference proteome</keyword>
<comment type="function">
    <text evidence="2">Component of the dihydroxyacetone kinase complex, which is responsible for the phosphoenolpyruvate (PEP)-dependent phosphorylation of dihydroxyacetone. DhaM serves as the phosphoryl donor. Is phosphorylated by phosphoenolpyruvate in an EI- and HPr-dependent reaction, and a phosphorelay system on histidine residues finally leads to phosphoryl transfer to DhaL and dihydroxyacetone.</text>
</comment>
<feature type="domain" description="PTS EIIA type-4" evidence="6">
    <location>
        <begin position="3"/>
        <end position="124"/>
    </location>
</feature>
<dbReference type="Pfam" id="PF03610">
    <property type="entry name" value="EIIA-man"/>
    <property type="match status" value="1"/>
</dbReference>
<protein>
    <recommendedName>
        <fullName evidence="3">phosphoenolpyruvate--glycerone phosphotransferase</fullName>
        <ecNumber evidence="3">2.7.1.121</ecNumber>
    </recommendedName>
</protein>
<dbReference type="RefSeq" id="WP_034546759.1">
    <property type="nucleotide sequence ID" value="NZ_FSRN01000001.1"/>
</dbReference>
<evidence type="ECO:0000256" key="2">
    <source>
        <dbReference type="ARBA" id="ARBA00002788"/>
    </source>
</evidence>
<dbReference type="EMBL" id="FSRN01000001">
    <property type="protein sequence ID" value="SIN87425.1"/>
    <property type="molecule type" value="Genomic_DNA"/>
</dbReference>
<proteinExistence type="predicted"/>
<keyword evidence="4" id="KW-0808">Transferase</keyword>
<dbReference type="AlphaFoldDB" id="A0A1N6EWI6"/>
<gene>
    <name evidence="7" type="ORF">SAMN05878443_0248</name>
</gene>
<dbReference type="InterPro" id="IPR036662">
    <property type="entry name" value="PTS_EIIA_man-typ_sf"/>
</dbReference>
<dbReference type="InterPro" id="IPR004701">
    <property type="entry name" value="PTS_EIIA_man-typ"/>
</dbReference>
<dbReference type="OrthoDB" id="7065393at2"/>
<dbReference type="GO" id="GO:0009401">
    <property type="term" value="P:phosphoenolpyruvate-dependent sugar phosphotransferase system"/>
    <property type="evidence" value="ECO:0007669"/>
    <property type="project" value="InterPro"/>
</dbReference>